<dbReference type="InterPro" id="IPR033911">
    <property type="entry name" value="MetRS_core"/>
</dbReference>
<dbReference type="PANTHER" id="PTHR45765">
    <property type="entry name" value="METHIONINE--TRNA LIGASE"/>
    <property type="match status" value="1"/>
</dbReference>
<proteinExistence type="inferred from homology"/>
<feature type="domain" description="Methionyl/Leucyl tRNA synthetase" evidence="7">
    <location>
        <begin position="326"/>
        <end position="419"/>
    </location>
</feature>
<dbReference type="InterPro" id="IPR014729">
    <property type="entry name" value="Rossmann-like_a/b/a_fold"/>
</dbReference>
<dbReference type="GO" id="GO:0004825">
    <property type="term" value="F:methionine-tRNA ligase activity"/>
    <property type="evidence" value="ECO:0007669"/>
    <property type="project" value="InterPro"/>
</dbReference>
<evidence type="ECO:0000256" key="4">
    <source>
        <dbReference type="ARBA" id="ARBA00022917"/>
    </source>
</evidence>
<dbReference type="AlphaFoldDB" id="A0A9D4IDI9"/>
<dbReference type="GO" id="GO:0017101">
    <property type="term" value="C:aminoacyl-tRNA synthetase multienzyme complex"/>
    <property type="evidence" value="ECO:0007669"/>
    <property type="project" value="TreeGrafter"/>
</dbReference>
<protein>
    <recommendedName>
        <fullName evidence="7">Methionyl/Leucyl tRNA synthetase domain-containing protein</fullName>
    </recommendedName>
</protein>
<evidence type="ECO:0000256" key="3">
    <source>
        <dbReference type="ARBA" id="ARBA00022840"/>
    </source>
</evidence>
<reference evidence="8" key="1">
    <citation type="journal article" date="2019" name="bioRxiv">
        <title>The Genome of the Zebra Mussel, Dreissena polymorpha: A Resource for Invasive Species Research.</title>
        <authorList>
            <person name="McCartney M.A."/>
            <person name="Auch B."/>
            <person name="Kono T."/>
            <person name="Mallez S."/>
            <person name="Zhang Y."/>
            <person name="Obille A."/>
            <person name="Becker A."/>
            <person name="Abrahante J.E."/>
            <person name="Garbe J."/>
            <person name="Badalamenti J.P."/>
            <person name="Herman A."/>
            <person name="Mangelson H."/>
            <person name="Liachko I."/>
            <person name="Sullivan S."/>
            <person name="Sone E.D."/>
            <person name="Koren S."/>
            <person name="Silverstein K.A.T."/>
            <person name="Beckman K.B."/>
            <person name="Gohl D.M."/>
        </authorList>
    </citation>
    <scope>NUCLEOTIDE SEQUENCE</scope>
    <source>
        <strain evidence="8">Duluth1</strain>
        <tissue evidence="8">Whole animal</tissue>
    </source>
</reference>
<keyword evidence="5 6" id="KW-0030">Aminoacyl-tRNA synthetase</keyword>
<dbReference type="Proteomes" id="UP000828390">
    <property type="component" value="Unassembled WGS sequence"/>
</dbReference>
<evidence type="ECO:0000313" key="9">
    <source>
        <dbReference type="Proteomes" id="UP000828390"/>
    </source>
</evidence>
<keyword evidence="4 6" id="KW-0648">Protein biosynthesis</keyword>
<dbReference type="GO" id="GO:0005829">
    <property type="term" value="C:cytosol"/>
    <property type="evidence" value="ECO:0007669"/>
    <property type="project" value="TreeGrafter"/>
</dbReference>
<evidence type="ECO:0000256" key="1">
    <source>
        <dbReference type="ARBA" id="ARBA00022598"/>
    </source>
</evidence>
<dbReference type="GO" id="GO:0006431">
    <property type="term" value="P:methionyl-tRNA aminoacylation"/>
    <property type="evidence" value="ECO:0007669"/>
    <property type="project" value="InterPro"/>
</dbReference>
<keyword evidence="2 6" id="KW-0547">Nucleotide-binding</keyword>
<dbReference type="PRINTS" id="PR01041">
    <property type="entry name" value="TRNASYNTHMET"/>
</dbReference>
<evidence type="ECO:0000256" key="5">
    <source>
        <dbReference type="ARBA" id="ARBA00023146"/>
    </source>
</evidence>
<dbReference type="InterPro" id="IPR023458">
    <property type="entry name" value="Met-tRNA_ligase_1"/>
</dbReference>
<dbReference type="Gene3D" id="3.40.50.620">
    <property type="entry name" value="HUPs"/>
    <property type="match status" value="1"/>
</dbReference>
<sequence length="420" mass="47577">MNQLLSALQDRNVNVGEACVRLQLRLTERADVGSRYSSAGVDLQTVRDFKSRLPDIILQGYILENIFNAEETGLYYKALPDKTLAVRGDGLDNHPLRMQRNRLKKDAADSVAATDDVDQTQGEVPPVTLKEIRDFALGLQRYGHETDSDFLATNCALKQRYGTATETKAIAEGLTPQQICDKYSALHRDIYKWFNIDFDYFGRTTTEQQKYDAALGDQCDACGKLINAVELINPKCKLCGNRPKVRSSEHLFLDLPKAEPKLQVHLDSVFQTGLWTNNAKVITKSWIRDGLKPRCISRDLKWGIPVPLEGFTDKLLLLLLLLLTAHWANWWKNPEHVQLYNFLGKDNVPFHSVIFPASLLGADDHYTVVGHMSATEYLNYEDVKFSKSRGTGVFGDQARDTGIPADIYRFYLLYVRPETQ</sequence>
<name>A0A9D4IDI9_DREPO</name>
<dbReference type="InterPro" id="IPR015413">
    <property type="entry name" value="Methionyl/Leucyl_tRNA_Synth"/>
</dbReference>
<evidence type="ECO:0000256" key="2">
    <source>
        <dbReference type="ARBA" id="ARBA00022741"/>
    </source>
</evidence>
<evidence type="ECO:0000259" key="7">
    <source>
        <dbReference type="Pfam" id="PF09334"/>
    </source>
</evidence>
<keyword evidence="1 6" id="KW-0436">Ligase</keyword>
<dbReference type="PANTHER" id="PTHR45765:SF1">
    <property type="entry name" value="METHIONINE--TRNA LIGASE, CYTOPLASMIC"/>
    <property type="match status" value="1"/>
</dbReference>
<dbReference type="Gene3D" id="2.170.220.10">
    <property type="match status" value="1"/>
</dbReference>
<keyword evidence="9" id="KW-1185">Reference proteome</keyword>
<accession>A0A9D4IDI9</accession>
<reference evidence="8" key="2">
    <citation type="submission" date="2020-11" db="EMBL/GenBank/DDBJ databases">
        <authorList>
            <person name="McCartney M.A."/>
            <person name="Auch B."/>
            <person name="Kono T."/>
            <person name="Mallez S."/>
            <person name="Becker A."/>
            <person name="Gohl D.M."/>
            <person name="Silverstein K.A.T."/>
            <person name="Koren S."/>
            <person name="Bechman K.B."/>
            <person name="Herman A."/>
            <person name="Abrahante J.E."/>
            <person name="Garbe J."/>
        </authorList>
    </citation>
    <scope>NUCLEOTIDE SEQUENCE</scope>
    <source>
        <strain evidence="8">Duluth1</strain>
        <tissue evidence="8">Whole animal</tissue>
    </source>
</reference>
<feature type="domain" description="Methionyl/Leucyl tRNA synthetase" evidence="7">
    <location>
        <begin position="210"/>
        <end position="316"/>
    </location>
</feature>
<organism evidence="8 9">
    <name type="scientific">Dreissena polymorpha</name>
    <name type="common">Zebra mussel</name>
    <name type="synonym">Mytilus polymorpha</name>
    <dbReference type="NCBI Taxonomy" id="45954"/>
    <lineage>
        <taxon>Eukaryota</taxon>
        <taxon>Metazoa</taxon>
        <taxon>Spiralia</taxon>
        <taxon>Lophotrochozoa</taxon>
        <taxon>Mollusca</taxon>
        <taxon>Bivalvia</taxon>
        <taxon>Autobranchia</taxon>
        <taxon>Heteroconchia</taxon>
        <taxon>Euheterodonta</taxon>
        <taxon>Imparidentia</taxon>
        <taxon>Neoheterodontei</taxon>
        <taxon>Myida</taxon>
        <taxon>Dreissenoidea</taxon>
        <taxon>Dreissenidae</taxon>
        <taxon>Dreissena</taxon>
    </lineage>
</organism>
<evidence type="ECO:0000313" key="8">
    <source>
        <dbReference type="EMBL" id="KAH3768153.1"/>
    </source>
</evidence>
<dbReference type="SUPFAM" id="SSF52374">
    <property type="entry name" value="Nucleotidylyl transferase"/>
    <property type="match status" value="1"/>
</dbReference>
<dbReference type="Pfam" id="PF09334">
    <property type="entry name" value="tRNA-synt_1g"/>
    <property type="match status" value="2"/>
</dbReference>
<gene>
    <name evidence="8" type="ORF">DPMN_169365</name>
</gene>
<dbReference type="EMBL" id="JAIWYP010000009">
    <property type="protein sequence ID" value="KAH3768153.1"/>
    <property type="molecule type" value="Genomic_DNA"/>
</dbReference>
<comment type="similarity">
    <text evidence="6">Belongs to the class-I aminoacyl-tRNA synthetase family.</text>
</comment>
<keyword evidence="3 6" id="KW-0067">ATP-binding</keyword>
<dbReference type="GO" id="GO:0005524">
    <property type="term" value="F:ATP binding"/>
    <property type="evidence" value="ECO:0007669"/>
    <property type="project" value="UniProtKB-KW"/>
</dbReference>
<evidence type="ECO:0000256" key="6">
    <source>
        <dbReference type="RuleBase" id="RU363039"/>
    </source>
</evidence>
<comment type="caution">
    <text evidence="8">The sequence shown here is derived from an EMBL/GenBank/DDBJ whole genome shotgun (WGS) entry which is preliminary data.</text>
</comment>